<dbReference type="RefSeq" id="WP_200584726.1">
    <property type="nucleotide sequence ID" value="NZ_JAEHFY010000003.1"/>
</dbReference>
<dbReference type="EMBL" id="JAEHFY010000003">
    <property type="protein sequence ID" value="MBK0381945.1"/>
    <property type="molecule type" value="Genomic_DNA"/>
</dbReference>
<dbReference type="Gene3D" id="3.40.50.1110">
    <property type="entry name" value="SGNH hydrolase"/>
    <property type="match status" value="1"/>
</dbReference>
<dbReference type="SUPFAM" id="SSF52266">
    <property type="entry name" value="SGNH hydrolase"/>
    <property type="match status" value="1"/>
</dbReference>
<accession>A0ABS1BGF0</accession>
<keyword evidence="3" id="KW-1185">Reference proteome</keyword>
<dbReference type="Proteomes" id="UP000660024">
    <property type="component" value="Unassembled WGS sequence"/>
</dbReference>
<organism evidence="2 3">
    <name type="scientific">Pedobacter segetis</name>
    <dbReference type="NCBI Taxonomy" id="2793069"/>
    <lineage>
        <taxon>Bacteria</taxon>
        <taxon>Pseudomonadati</taxon>
        <taxon>Bacteroidota</taxon>
        <taxon>Sphingobacteriia</taxon>
        <taxon>Sphingobacteriales</taxon>
        <taxon>Sphingobacteriaceae</taxon>
        <taxon>Pedobacter</taxon>
    </lineage>
</organism>
<reference evidence="2 3" key="1">
    <citation type="submission" date="2020-12" db="EMBL/GenBank/DDBJ databases">
        <title>Bacterial novel species Pedobacter sp. SD-b isolated from soil.</title>
        <authorList>
            <person name="Jung H.-Y."/>
        </authorList>
    </citation>
    <scope>NUCLEOTIDE SEQUENCE [LARGE SCALE GENOMIC DNA]</scope>
    <source>
        <strain evidence="2 3">SD-b</strain>
    </source>
</reference>
<dbReference type="PANTHER" id="PTHR37834:SF2">
    <property type="entry name" value="ESTERASE, SGNH HYDROLASE-TYPE"/>
    <property type="match status" value="1"/>
</dbReference>
<evidence type="ECO:0000313" key="2">
    <source>
        <dbReference type="EMBL" id="MBK0381945.1"/>
    </source>
</evidence>
<dbReference type="Pfam" id="PF00657">
    <property type="entry name" value="Lipase_GDSL"/>
    <property type="match status" value="1"/>
</dbReference>
<dbReference type="Gene3D" id="2.60.120.260">
    <property type="entry name" value="Galactose-binding domain-like"/>
    <property type="match status" value="1"/>
</dbReference>
<evidence type="ECO:0000259" key="1">
    <source>
        <dbReference type="Pfam" id="PF17996"/>
    </source>
</evidence>
<name>A0ABS1BGF0_9SPHI</name>
<feature type="domain" description="Carbohydrate esterase 2 N-terminal" evidence="1">
    <location>
        <begin position="26"/>
        <end position="126"/>
    </location>
</feature>
<proteinExistence type="predicted"/>
<dbReference type="InterPro" id="IPR001087">
    <property type="entry name" value="GDSL"/>
</dbReference>
<dbReference type="Pfam" id="PF17996">
    <property type="entry name" value="CE2_N"/>
    <property type="match status" value="1"/>
</dbReference>
<gene>
    <name evidence="2" type="ORF">I5M32_03150</name>
</gene>
<evidence type="ECO:0000313" key="3">
    <source>
        <dbReference type="Proteomes" id="UP000660024"/>
    </source>
</evidence>
<dbReference type="InterPro" id="IPR040794">
    <property type="entry name" value="CE2_N"/>
</dbReference>
<dbReference type="InterPro" id="IPR052762">
    <property type="entry name" value="PCW_deacetylase/CE"/>
</dbReference>
<dbReference type="PANTHER" id="PTHR37834">
    <property type="entry name" value="GDSL-LIKE LIPASE/ACYLHYDROLASE DOMAIN PROTEIN (AFU_ORTHOLOGUE AFUA_2G00620)"/>
    <property type="match status" value="1"/>
</dbReference>
<comment type="caution">
    <text evidence="2">The sequence shown here is derived from an EMBL/GenBank/DDBJ whole genome shotgun (WGS) entry which is preliminary data.</text>
</comment>
<sequence>MFLLLISGGLLASDKVISPDNRLIDYVGRWDKSDINNYHSYWGGAYFNITFKGNQVKINLSSAVSIYVKVDDKEMVLFKNVSGWVKITPDSLDNTKHQIQVIARFQNDEIQLTGLVLNNGGKLLKPEKKKIWIEYIGDSITSGDRTSKGNIAAYSWLSGESLNVAHTQISYCGIPLVSGYHYNYKGAPKIGMESSYLNLKQPNHANNPEWNFKNKAPQILVVNLGTNDHNLQVDTTLFSQTITQFIRNLGFVYPNSRIFVMVPFNQSYHKEITEVVDQEQQRDPKVQLIATKNWLNSNDFVDGTHPTDEGHLKVSTKLVQIIKPYCK</sequence>
<dbReference type="InterPro" id="IPR036514">
    <property type="entry name" value="SGNH_hydro_sf"/>
</dbReference>
<protein>
    <recommendedName>
        <fullName evidence="1">Carbohydrate esterase 2 N-terminal domain-containing protein</fullName>
    </recommendedName>
</protein>